<gene>
    <name evidence="3" type="ORF">ATO9_20875</name>
</gene>
<feature type="chain" id="PRO_5001968831" evidence="2">
    <location>
        <begin position="19"/>
        <end position="85"/>
    </location>
</feature>
<name>A0A0A0E9V6_9RHOB</name>
<feature type="signal peptide" evidence="2">
    <location>
        <begin position="1"/>
        <end position="18"/>
    </location>
</feature>
<protein>
    <submittedName>
        <fullName evidence="3">Uncharacterized protein</fullName>
    </submittedName>
</protein>
<evidence type="ECO:0000256" key="1">
    <source>
        <dbReference type="SAM" id="MobiDB-lite"/>
    </source>
</evidence>
<dbReference type="EMBL" id="AQQX01000016">
    <property type="protein sequence ID" value="KGM46980.1"/>
    <property type="molecule type" value="Genomic_DNA"/>
</dbReference>
<dbReference type="AlphaFoldDB" id="A0A0A0E9V6"/>
<evidence type="ECO:0000256" key="2">
    <source>
        <dbReference type="SAM" id="SignalP"/>
    </source>
</evidence>
<keyword evidence="4" id="KW-1185">Reference proteome</keyword>
<dbReference type="Proteomes" id="UP000030004">
    <property type="component" value="Unassembled WGS sequence"/>
</dbReference>
<dbReference type="RefSeq" id="WP_043753865.1">
    <property type="nucleotide sequence ID" value="NZ_AQQX01000016.1"/>
</dbReference>
<organism evidence="3 4">
    <name type="scientific">Pseudooceanicola atlanticus</name>
    <dbReference type="NCBI Taxonomy" id="1461694"/>
    <lineage>
        <taxon>Bacteria</taxon>
        <taxon>Pseudomonadati</taxon>
        <taxon>Pseudomonadota</taxon>
        <taxon>Alphaproteobacteria</taxon>
        <taxon>Rhodobacterales</taxon>
        <taxon>Paracoccaceae</taxon>
        <taxon>Pseudooceanicola</taxon>
    </lineage>
</organism>
<sequence length="85" mass="9098">MIRAFVLFLALLPGAVDAAGGNASRPNTDPVDAPGADGQPYSVQRPGSYVTFSPEILEQMRIAILKKRGQYRAEDTQTPKKGSGH</sequence>
<accession>A0A0A0E9V6</accession>
<evidence type="ECO:0000313" key="3">
    <source>
        <dbReference type="EMBL" id="KGM46980.1"/>
    </source>
</evidence>
<proteinExistence type="predicted"/>
<comment type="caution">
    <text evidence="3">The sequence shown here is derived from an EMBL/GenBank/DDBJ whole genome shotgun (WGS) entry which is preliminary data.</text>
</comment>
<keyword evidence="2" id="KW-0732">Signal</keyword>
<reference evidence="3 4" key="1">
    <citation type="journal article" date="2015" name="Antonie Van Leeuwenhoek">
        <title>Pseudooceanicola atlanticus gen. nov. sp. nov., isolated from surface seawater of the Atlantic Ocean and reclassification of Oceanicola batsensis, Oceanicola marinus, Oceanicola nitratireducens, Oceanicola nanhaiensis, Oceanicola antarcticus and Oceanicola flagellatus, as Pseudooceanicola batsensis comb. nov., Pseudooceanicola marinus comb. nov., Pseudooceanicola nitratireducens comb. nov., Pseudooceanicola nanhaiensis comb. nov., Pseudooceanicola antarcticus comb. nov., and Pseudooceanicola flagellatus comb. nov.</title>
        <authorList>
            <person name="Lai Q."/>
            <person name="Li G."/>
            <person name="Liu X."/>
            <person name="Du Y."/>
            <person name="Sun F."/>
            <person name="Shao Z."/>
        </authorList>
    </citation>
    <scope>NUCLEOTIDE SEQUENCE [LARGE SCALE GENOMIC DNA]</scope>
    <source>
        <strain evidence="3 4">22II-s11g</strain>
    </source>
</reference>
<dbReference type="STRING" id="1461694.ATO9_20875"/>
<evidence type="ECO:0000313" key="4">
    <source>
        <dbReference type="Proteomes" id="UP000030004"/>
    </source>
</evidence>
<feature type="region of interest" description="Disordered" evidence="1">
    <location>
        <begin position="19"/>
        <end position="45"/>
    </location>
</feature>